<proteinExistence type="inferred from homology"/>
<dbReference type="SMART" id="SM00829">
    <property type="entry name" value="PKS_ER"/>
    <property type="match status" value="1"/>
</dbReference>
<organism evidence="4 5">
    <name type="scientific">Gnomoniopsis smithogilvyi</name>
    <dbReference type="NCBI Taxonomy" id="1191159"/>
    <lineage>
        <taxon>Eukaryota</taxon>
        <taxon>Fungi</taxon>
        <taxon>Dikarya</taxon>
        <taxon>Ascomycota</taxon>
        <taxon>Pezizomycotina</taxon>
        <taxon>Sordariomycetes</taxon>
        <taxon>Sordariomycetidae</taxon>
        <taxon>Diaporthales</taxon>
        <taxon>Gnomoniaceae</taxon>
        <taxon>Gnomoniopsis</taxon>
    </lineage>
</organism>
<dbReference type="AlphaFoldDB" id="A0A9W8YT73"/>
<dbReference type="InterPro" id="IPR011032">
    <property type="entry name" value="GroES-like_sf"/>
</dbReference>
<name>A0A9W8YT73_9PEZI</name>
<gene>
    <name evidence="4" type="ORF">N0V93_004161</name>
</gene>
<dbReference type="OrthoDB" id="9992527at2759"/>
<keyword evidence="5" id="KW-1185">Reference proteome</keyword>
<dbReference type="PANTHER" id="PTHR45348:SF2">
    <property type="entry name" value="ZINC-TYPE ALCOHOL DEHYDROGENASE-LIKE PROTEIN C2E1P3.01"/>
    <property type="match status" value="1"/>
</dbReference>
<dbReference type="InterPro" id="IPR020843">
    <property type="entry name" value="ER"/>
</dbReference>
<dbReference type="SUPFAM" id="SSF50129">
    <property type="entry name" value="GroES-like"/>
    <property type="match status" value="1"/>
</dbReference>
<dbReference type="SUPFAM" id="SSF51735">
    <property type="entry name" value="NAD(P)-binding Rossmann-fold domains"/>
    <property type="match status" value="1"/>
</dbReference>
<dbReference type="PANTHER" id="PTHR45348">
    <property type="entry name" value="HYPOTHETICAL OXIDOREDUCTASE (EUROFUNG)"/>
    <property type="match status" value="1"/>
</dbReference>
<dbReference type="EMBL" id="JAPEVB010000003">
    <property type="protein sequence ID" value="KAJ4390565.1"/>
    <property type="molecule type" value="Genomic_DNA"/>
</dbReference>
<keyword evidence="2" id="KW-0560">Oxidoreductase</keyword>
<dbReference type="Pfam" id="PF08240">
    <property type="entry name" value="ADH_N"/>
    <property type="match status" value="1"/>
</dbReference>
<dbReference type="Proteomes" id="UP001140453">
    <property type="component" value="Unassembled WGS sequence"/>
</dbReference>
<dbReference type="Gene3D" id="3.40.50.720">
    <property type="entry name" value="NAD(P)-binding Rossmann-like Domain"/>
    <property type="match status" value="1"/>
</dbReference>
<accession>A0A9W8YT73</accession>
<evidence type="ECO:0000313" key="5">
    <source>
        <dbReference type="Proteomes" id="UP001140453"/>
    </source>
</evidence>
<dbReference type="Gene3D" id="3.90.180.10">
    <property type="entry name" value="Medium-chain alcohol dehydrogenases, catalytic domain"/>
    <property type="match status" value="1"/>
</dbReference>
<dbReference type="GO" id="GO:0016651">
    <property type="term" value="F:oxidoreductase activity, acting on NAD(P)H"/>
    <property type="evidence" value="ECO:0007669"/>
    <property type="project" value="InterPro"/>
</dbReference>
<evidence type="ECO:0000256" key="2">
    <source>
        <dbReference type="ARBA" id="ARBA00023002"/>
    </source>
</evidence>
<reference evidence="4" key="1">
    <citation type="submission" date="2022-10" db="EMBL/GenBank/DDBJ databases">
        <title>Tapping the CABI collections for fungal endophytes: first genome assemblies for Collariella, Neodidymelliopsis, Ascochyta clinopodiicola, Didymella pomorum, Didymosphaeria variabile, Neocosmospora piperis and Neocucurbitaria cava.</title>
        <authorList>
            <person name="Hill R."/>
        </authorList>
    </citation>
    <scope>NUCLEOTIDE SEQUENCE</scope>
    <source>
        <strain evidence="4">IMI 355082</strain>
    </source>
</reference>
<protein>
    <recommendedName>
        <fullName evidence="3">Enoyl reductase (ER) domain-containing protein</fullName>
    </recommendedName>
</protein>
<evidence type="ECO:0000313" key="4">
    <source>
        <dbReference type="EMBL" id="KAJ4390565.1"/>
    </source>
</evidence>
<sequence>MTSTQKALLVTEVGKPVVLTTEHPIPQPGPKQIQLKVSVAGLNPHDNKSRDYNLFQQTLPFILTNDVAGKVTKLGEGVTDVAVGDRVVTHPGFTTGSTQNGLQEYAVADVGAFAKIPNTITDDEAATLPTNIIAPLVGLFSTLEIPAPWTAKAKEFDYAGTTLLVIGGGSSCGKFGVQLAKLAGIGRIVVVTGSAEDELKQWGATHIISRHGGYDTVLGRIRDVVGDDLVYAYDAISPPEEQILALNALSSHKKGALARLLPTGPVDESKVLGKKAGFDVRNVFGSSQMWPELAGEFWARVPEYLETGKIVPLGYVVQEGLDAGNVNEVLDAYRAGKAVTKTHIHL</sequence>
<dbReference type="InterPro" id="IPR036291">
    <property type="entry name" value="NAD(P)-bd_dom_sf"/>
</dbReference>
<comment type="similarity">
    <text evidence="1">Belongs to the zinc-containing alcohol dehydrogenase family.</text>
</comment>
<dbReference type="InterPro" id="IPR047122">
    <property type="entry name" value="Trans-enoyl_RdTase-like"/>
</dbReference>
<evidence type="ECO:0000256" key="1">
    <source>
        <dbReference type="ARBA" id="ARBA00008072"/>
    </source>
</evidence>
<feature type="domain" description="Enoyl reductase (ER)" evidence="3">
    <location>
        <begin position="11"/>
        <end position="340"/>
    </location>
</feature>
<comment type="caution">
    <text evidence="4">The sequence shown here is derived from an EMBL/GenBank/DDBJ whole genome shotgun (WGS) entry which is preliminary data.</text>
</comment>
<dbReference type="CDD" id="cd08249">
    <property type="entry name" value="enoyl_reductase_like"/>
    <property type="match status" value="1"/>
</dbReference>
<dbReference type="InterPro" id="IPR013154">
    <property type="entry name" value="ADH-like_N"/>
</dbReference>
<evidence type="ECO:0000259" key="3">
    <source>
        <dbReference type="SMART" id="SM00829"/>
    </source>
</evidence>